<dbReference type="PANTHER" id="PTHR35083:SF2">
    <property type="entry name" value="CHROMOSOME 17 CXORF38 HOMOLOG"/>
    <property type="match status" value="1"/>
</dbReference>
<dbReference type="EMBL" id="JANIIK010000111">
    <property type="protein sequence ID" value="KAJ3595183.1"/>
    <property type="molecule type" value="Genomic_DNA"/>
</dbReference>
<evidence type="ECO:0000313" key="2">
    <source>
        <dbReference type="Proteomes" id="UP001148018"/>
    </source>
</evidence>
<gene>
    <name evidence="1" type="ORF">NHX12_004487</name>
</gene>
<proteinExistence type="predicted"/>
<evidence type="ECO:0000313" key="1">
    <source>
        <dbReference type="EMBL" id="KAJ3595183.1"/>
    </source>
</evidence>
<dbReference type="PANTHER" id="PTHR35083">
    <property type="entry name" value="RGD1565685 PROTEIN"/>
    <property type="match status" value="1"/>
</dbReference>
<accession>A0A9Q0IEN5</accession>
<comment type="caution">
    <text evidence="1">The sequence shown here is derived from an EMBL/GenBank/DDBJ whole genome shotgun (WGS) entry which is preliminary data.</text>
</comment>
<dbReference type="AlphaFoldDB" id="A0A9Q0IEN5"/>
<dbReference type="OrthoDB" id="9934809at2759"/>
<reference evidence="1" key="1">
    <citation type="submission" date="2022-07" db="EMBL/GenBank/DDBJ databases">
        <title>Chromosome-level genome of Muraenolepis orangiensis.</title>
        <authorList>
            <person name="Kim J."/>
        </authorList>
    </citation>
    <scope>NUCLEOTIDE SEQUENCE</scope>
    <source>
        <strain evidence="1">KU_S4_2022</strain>
        <tissue evidence="1">Muscle</tissue>
    </source>
</reference>
<keyword evidence="2" id="KW-1185">Reference proteome</keyword>
<name>A0A9Q0IEN5_9TELE</name>
<dbReference type="Proteomes" id="UP001148018">
    <property type="component" value="Unassembled WGS sequence"/>
</dbReference>
<sequence length="295" mass="33547">MEYAELEDRLDNRGYTNWIKAGLCLRTLKTALAPYTDKEMKRFHGERLKLNPRLRLRCQKGCSLKSKNWSQVIRHHHRQPDVTTVNWENCSPARWSQDHWELAKAYMPRGLFRVTSFDKCDASALLNLLNFCNWFSSVIHCRNELMHSCDMSMDDDWMEGFRQVLENLLVQLRLIRAQQQIHRGRGRAPFFSAEEALFAVPLCGAQCCTVSDAMVRLMALHGLTRGRKPTADGPASNMLGSDQMDAAVDEGLFNMAAAHDGWYATPATISELEAELLGERLQGLLQDTETQVGAT</sequence>
<organism evidence="1 2">
    <name type="scientific">Muraenolepis orangiensis</name>
    <name type="common">Patagonian moray cod</name>
    <dbReference type="NCBI Taxonomy" id="630683"/>
    <lineage>
        <taxon>Eukaryota</taxon>
        <taxon>Metazoa</taxon>
        <taxon>Chordata</taxon>
        <taxon>Craniata</taxon>
        <taxon>Vertebrata</taxon>
        <taxon>Euteleostomi</taxon>
        <taxon>Actinopterygii</taxon>
        <taxon>Neopterygii</taxon>
        <taxon>Teleostei</taxon>
        <taxon>Neoteleostei</taxon>
        <taxon>Acanthomorphata</taxon>
        <taxon>Zeiogadaria</taxon>
        <taxon>Gadariae</taxon>
        <taxon>Gadiformes</taxon>
        <taxon>Muraenolepidoidei</taxon>
        <taxon>Muraenolepididae</taxon>
        <taxon>Muraenolepis</taxon>
    </lineage>
</organism>
<dbReference type="InterPro" id="IPR027897">
    <property type="entry name" value="DUF4559"/>
</dbReference>
<protein>
    <submittedName>
        <fullName evidence="1">Uncharacterized protein</fullName>
    </submittedName>
</protein>
<dbReference type="Pfam" id="PF15112">
    <property type="entry name" value="DUF4559"/>
    <property type="match status" value="1"/>
</dbReference>